<keyword evidence="1" id="KW-0472">Membrane</keyword>
<sequence>MNDPQSVRTPNWLTLAPAERMRFRADPSSNVLLAGIAAGFAVLVVGSNGFAAVGAIDVGRRVILAMLASLALFIGGSFLSVCRREYIPTTERACVAVGLRSKTVTAVVLGDVDTVVVVQSEWCGWVNAGDLRFVANGRWSSRSGASKIRALSANIR</sequence>
<evidence type="ECO:0000313" key="3">
    <source>
        <dbReference type="Proteomes" id="UP000183275"/>
    </source>
</evidence>
<keyword evidence="3" id="KW-1185">Reference proteome</keyword>
<keyword evidence="1" id="KW-0812">Transmembrane</keyword>
<evidence type="ECO:0000313" key="2">
    <source>
        <dbReference type="EMBL" id="SEW08917.1"/>
    </source>
</evidence>
<reference evidence="3" key="1">
    <citation type="submission" date="2016-10" db="EMBL/GenBank/DDBJ databases">
        <authorList>
            <person name="Varghese N."/>
        </authorList>
    </citation>
    <scope>NUCLEOTIDE SEQUENCE [LARGE SCALE GENOMIC DNA]</scope>
    <source>
        <strain evidence="3">CGMCC 1.12284</strain>
    </source>
</reference>
<feature type="transmembrane region" description="Helical" evidence="1">
    <location>
        <begin position="31"/>
        <end position="56"/>
    </location>
</feature>
<dbReference type="Proteomes" id="UP000183275">
    <property type="component" value="Unassembled WGS sequence"/>
</dbReference>
<name>A0A1I0P3H9_9EURY</name>
<proteinExistence type="predicted"/>
<gene>
    <name evidence="2" type="ORF">SAMN05216285_2111</name>
</gene>
<evidence type="ECO:0008006" key="4">
    <source>
        <dbReference type="Google" id="ProtNLM"/>
    </source>
</evidence>
<dbReference type="AlphaFoldDB" id="A0A1I0P3H9"/>
<dbReference type="RefSeq" id="WP_049989589.1">
    <property type="nucleotide sequence ID" value="NZ_FOIS01000003.1"/>
</dbReference>
<evidence type="ECO:0000256" key="1">
    <source>
        <dbReference type="SAM" id="Phobius"/>
    </source>
</evidence>
<protein>
    <recommendedName>
        <fullName evidence="4">PH domain-containing protein</fullName>
    </recommendedName>
</protein>
<accession>A0A1I0P3H9</accession>
<feature type="transmembrane region" description="Helical" evidence="1">
    <location>
        <begin position="62"/>
        <end position="82"/>
    </location>
</feature>
<keyword evidence="1" id="KW-1133">Transmembrane helix</keyword>
<dbReference type="EMBL" id="FOIS01000003">
    <property type="protein sequence ID" value="SEW08917.1"/>
    <property type="molecule type" value="Genomic_DNA"/>
</dbReference>
<organism evidence="2 3">
    <name type="scientific">Natrinema salifodinae</name>
    <dbReference type="NCBI Taxonomy" id="1202768"/>
    <lineage>
        <taxon>Archaea</taxon>
        <taxon>Methanobacteriati</taxon>
        <taxon>Methanobacteriota</taxon>
        <taxon>Stenosarchaea group</taxon>
        <taxon>Halobacteria</taxon>
        <taxon>Halobacteriales</taxon>
        <taxon>Natrialbaceae</taxon>
        <taxon>Natrinema</taxon>
    </lineage>
</organism>